<name>A0ABP6YQ45_9ACTN</name>
<accession>A0ABP6YQ45</accession>
<proteinExistence type="predicted"/>
<protein>
    <submittedName>
        <fullName evidence="2">Uncharacterized protein</fullName>
    </submittedName>
</protein>
<evidence type="ECO:0000313" key="3">
    <source>
        <dbReference type="Proteomes" id="UP001500707"/>
    </source>
</evidence>
<dbReference type="Proteomes" id="UP001500707">
    <property type="component" value="Unassembled WGS sequence"/>
</dbReference>
<evidence type="ECO:0000256" key="1">
    <source>
        <dbReference type="SAM" id="MobiDB-lite"/>
    </source>
</evidence>
<sequence length="111" mass="12118">MDAEAQDVFRKSAAHWSSALVATAVLPRRTRVLRPPDPVPGSWSTAGRHSGYDAGCTQPSHRNAEPRRPLLTRQCTLAPEPAAFSPHEAQQARRADYSPMEVSEPAATFIV</sequence>
<evidence type="ECO:0000313" key="2">
    <source>
        <dbReference type="EMBL" id="GAA3587910.1"/>
    </source>
</evidence>
<organism evidence="2 3">
    <name type="scientific">Streptomyces osmaniensis</name>
    <dbReference type="NCBI Taxonomy" id="593134"/>
    <lineage>
        <taxon>Bacteria</taxon>
        <taxon>Bacillati</taxon>
        <taxon>Actinomycetota</taxon>
        <taxon>Actinomycetes</taxon>
        <taxon>Kitasatosporales</taxon>
        <taxon>Streptomycetaceae</taxon>
        <taxon>Streptomyces</taxon>
    </lineage>
</organism>
<gene>
    <name evidence="2" type="ORF">GCM10022295_81790</name>
</gene>
<dbReference type="EMBL" id="BAABCE010000023">
    <property type="protein sequence ID" value="GAA3587910.1"/>
    <property type="molecule type" value="Genomic_DNA"/>
</dbReference>
<feature type="region of interest" description="Disordered" evidence="1">
    <location>
        <begin position="32"/>
        <end position="100"/>
    </location>
</feature>
<keyword evidence="3" id="KW-1185">Reference proteome</keyword>
<reference evidence="3" key="1">
    <citation type="journal article" date="2019" name="Int. J. Syst. Evol. Microbiol.">
        <title>The Global Catalogue of Microorganisms (GCM) 10K type strain sequencing project: providing services to taxonomists for standard genome sequencing and annotation.</title>
        <authorList>
            <consortium name="The Broad Institute Genomics Platform"/>
            <consortium name="The Broad Institute Genome Sequencing Center for Infectious Disease"/>
            <person name="Wu L."/>
            <person name="Ma J."/>
        </authorList>
    </citation>
    <scope>NUCLEOTIDE SEQUENCE [LARGE SCALE GENOMIC DNA]</scope>
    <source>
        <strain evidence="3">JCM 17656</strain>
    </source>
</reference>
<comment type="caution">
    <text evidence="2">The sequence shown here is derived from an EMBL/GenBank/DDBJ whole genome shotgun (WGS) entry which is preliminary data.</text>
</comment>